<dbReference type="OrthoDB" id="2115692at2759"/>
<dbReference type="InterPro" id="IPR000182">
    <property type="entry name" value="GNAT_dom"/>
</dbReference>
<evidence type="ECO:0000256" key="1">
    <source>
        <dbReference type="SAM" id="MobiDB-lite"/>
    </source>
</evidence>
<dbReference type="PANTHER" id="PTHR42791:SF2">
    <property type="entry name" value="N-ACETYLTRANSFERASE DOMAIN-CONTAINING PROTEIN"/>
    <property type="match status" value="1"/>
</dbReference>
<dbReference type="Gene3D" id="3.40.630.30">
    <property type="match status" value="1"/>
</dbReference>
<proteinExistence type="predicted"/>
<dbReference type="SUPFAM" id="SSF55729">
    <property type="entry name" value="Acyl-CoA N-acyltransferases (Nat)"/>
    <property type="match status" value="1"/>
</dbReference>
<evidence type="ECO:0000313" key="3">
    <source>
        <dbReference type="EMBL" id="KAF2157089.1"/>
    </source>
</evidence>
<dbReference type="Proteomes" id="UP000799439">
    <property type="component" value="Unassembled WGS sequence"/>
</dbReference>
<reference evidence="3" key="1">
    <citation type="journal article" date="2020" name="Stud. Mycol.">
        <title>101 Dothideomycetes genomes: a test case for predicting lifestyles and emergence of pathogens.</title>
        <authorList>
            <person name="Haridas S."/>
            <person name="Albert R."/>
            <person name="Binder M."/>
            <person name="Bloem J."/>
            <person name="Labutti K."/>
            <person name="Salamov A."/>
            <person name="Andreopoulos B."/>
            <person name="Baker S."/>
            <person name="Barry K."/>
            <person name="Bills G."/>
            <person name="Bluhm B."/>
            <person name="Cannon C."/>
            <person name="Castanera R."/>
            <person name="Culley D."/>
            <person name="Daum C."/>
            <person name="Ezra D."/>
            <person name="Gonzalez J."/>
            <person name="Henrissat B."/>
            <person name="Kuo A."/>
            <person name="Liang C."/>
            <person name="Lipzen A."/>
            <person name="Lutzoni F."/>
            <person name="Magnuson J."/>
            <person name="Mondo S."/>
            <person name="Nolan M."/>
            <person name="Ohm R."/>
            <person name="Pangilinan J."/>
            <person name="Park H.-J."/>
            <person name="Ramirez L."/>
            <person name="Alfaro M."/>
            <person name="Sun H."/>
            <person name="Tritt A."/>
            <person name="Yoshinaga Y."/>
            <person name="Zwiers L.-H."/>
            <person name="Turgeon B."/>
            <person name="Goodwin S."/>
            <person name="Spatafora J."/>
            <person name="Crous P."/>
            <person name="Grigoriev I."/>
        </authorList>
    </citation>
    <scope>NUCLEOTIDE SEQUENCE</scope>
    <source>
        <strain evidence="3">CBS 260.36</strain>
    </source>
</reference>
<name>A0A9P4J8V2_9PEZI</name>
<dbReference type="CDD" id="cd04301">
    <property type="entry name" value="NAT_SF"/>
    <property type="match status" value="1"/>
</dbReference>
<evidence type="ECO:0000259" key="2">
    <source>
        <dbReference type="PROSITE" id="PS51186"/>
    </source>
</evidence>
<dbReference type="AlphaFoldDB" id="A0A9P4J8V2"/>
<sequence length="230" mass="25546">MTNDQTTIRPALPTDVPSLTTLLPRSFFPTNPTVKRALPDTPLMRQWWALVYNEEISNPACHLYVAVSSSSSSASSTDGVIGMASLRLHSPGDTYGGFWTQHAWTADHGEEVWRPAIDCMVEYERRLMGERRHGLLEMVAVDDKWKGKGVGRMLVGKMCEVADAERVEIFLQSGGARGYYLKLGMGFGIEAEPEWEGYRACLLTRAIGGRKHSGKGRSREHGDGRSSEQE</sequence>
<dbReference type="InterPro" id="IPR016181">
    <property type="entry name" value="Acyl_CoA_acyltransferase"/>
</dbReference>
<feature type="domain" description="N-acetyltransferase" evidence="2">
    <location>
        <begin position="6"/>
        <end position="208"/>
    </location>
</feature>
<dbReference type="InterPro" id="IPR052523">
    <property type="entry name" value="Trichothecene_AcTrans"/>
</dbReference>
<organism evidence="3 4">
    <name type="scientific">Myriangium duriaei CBS 260.36</name>
    <dbReference type="NCBI Taxonomy" id="1168546"/>
    <lineage>
        <taxon>Eukaryota</taxon>
        <taxon>Fungi</taxon>
        <taxon>Dikarya</taxon>
        <taxon>Ascomycota</taxon>
        <taxon>Pezizomycotina</taxon>
        <taxon>Dothideomycetes</taxon>
        <taxon>Dothideomycetidae</taxon>
        <taxon>Myriangiales</taxon>
        <taxon>Myriangiaceae</taxon>
        <taxon>Myriangium</taxon>
    </lineage>
</organism>
<comment type="caution">
    <text evidence="3">The sequence shown here is derived from an EMBL/GenBank/DDBJ whole genome shotgun (WGS) entry which is preliminary data.</text>
</comment>
<feature type="region of interest" description="Disordered" evidence="1">
    <location>
        <begin position="210"/>
        <end position="230"/>
    </location>
</feature>
<dbReference type="EMBL" id="ML996081">
    <property type="protein sequence ID" value="KAF2157089.1"/>
    <property type="molecule type" value="Genomic_DNA"/>
</dbReference>
<feature type="compositionally biased region" description="Basic and acidic residues" evidence="1">
    <location>
        <begin position="217"/>
        <end position="230"/>
    </location>
</feature>
<protein>
    <recommendedName>
        <fullName evidence="2">N-acetyltransferase domain-containing protein</fullName>
    </recommendedName>
</protein>
<dbReference type="GO" id="GO:0016747">
    <property type="term" value="F:acyltransferase activity, transferring groups other than amino-acyl groups"/>
    <property type="evidence" value="ECO:0007669"/>
    <property type="project" value="InterPro"/>
</dbReference>
<dbReference type="Pfam" id="PF00583">
    <property type="entry name" value="Acetyltransf_1"/>
    <property type="match status" value="1"/>
</dbReference>
<dbReference type="PANTHER" id="PTHR42791">
    <property type="entry name" value="GNAT FAMILY ACETYLTRANSFERASE"/>
    <property type="match status" value="1"/>
</dbReference>
<gene>
    <name evidence="3" type="ORF">K461DRAFT_218633</name>
</gene>
<keyword evidence="4" id="KW-1185">Reference proteome</keyword>
<accession>A0A9P4J8V2</accession>
<evidence type="ECO:0000313" key="4">
    <source>
        <dbReference type="Proteomes" id="UP000799439"/>
    </source>
</evidence>
<dbReference type="PROSITE" id="PS51186">
    <property type="entry name" value="GNAT"/>
    <property type="match status" value="1"/>
</dbReference>